<protein>
    <submittedName>
        <fullName evidence="1">Uncharacterized protein</fullName>
    </submittedName>
</protein>
<dbReference type="OrthoDB" id="8918813at2759"/>
<dbReference type="AlphaFoldDB" id="A0A8B9JQH4"/>
<proteinExistence type="predicted"/>
<evidence type="ECO:0000313" key="1">
    <source>
        <dbReference type="Ensembl" id="ENSAMXP00005025152.1"/>
    </source>
</evidence>
<name>A0A8B9JQH4_ASTMX</name>
<reference evidence="1" key="1">
    <citation type="submission" date="2025-08" db="UniProtKB">
        <authorList>
            <consortium name="Ensembl"/>
        </authorList>
    </citation>
    <scope>IDENTIFICATION</scope>
</reference>
<dbReference type="Ensembl" id="ENSAMXT00005027732.1">
    <property type="protein sequence ID" value="ENSAMXP00005025152.1"/>
    <property type="gene ID" value="ENSAMXG00005012743.1"/>
</dbReference>
<sequence length="51" mass="5392">AVSVPRITTRGNRLSVYIVTWNVGSAMPPDDISGLFGPRLGDGSVDMFIVG</sequence>
<dbReference type="Proteomes" id="UP000694621">
    <property type="component" value="Unplaced"/>
</dbReference>
<accession>A0A8B9JQH4</accession>
<organism evidence="1 2">
    <name type="scientific">Astyanax mexicanus</name>
    <name type="common">Blind cave fish</name>
    <name type="synonym">Astyanax fasciatus mexicanus</name>
    <dbReference type="NCBI Taxonomy" id="7994"/>
    <lineage>
        <taxon>Eukaryota</taxon>
        <taxon>Metazoa</taxon>
        <taxon>Chordata</taxon>
        <taxon>Craniata</taxon>
        <taxon>Vertebrata</taxon>
        <taxon>Euteleostomi</taxon>
        <taxon>Actinopterygii</taxon>
        <taxon>Neopterygii</taxon>
        <taxon>Teleostei</taxon>
        <taxon>Ostariophysi</taxon>
        <taxon>Characiformes</taxon>
        <taxon>Characoidei</taxon>
        <taxon>Acestrorhamphidae</taxon>
        <taxon>Acestrorhamphinae</taxon>
        <taxon>Astyanax</taxon>
    </lineage>
</organism>
<evidence type="ECO:0000313" key="2">
    <source>
        <dbReference type="Proteomes" id="UP000694621"/>
    </source>
</evidence>